<dbReference type="Proteomes" id="UP000553632">
    <property type="component" value="Unassembled WGS sequence"/>
</dbReference>
<evidence type="ECO:0000313" key="1">
    <source>
        <dbReference type="EMBL" id="KAF4725789.1"/>
    </source>
</evidence>
<accession>A0A7J6RYL1</accession>
<keyword evidence="2" id="KW-1185">Reference proteome</keyword>
<dbReference type="EMBL" id="JABANO010022058">
    <property type="protein sequence ID" value="KAF4725789.1"/>
    <property type="molecule type" value="Genomic_DNA"/>
</dbReference>
<organism evidence="1 2">
    <name type="scientific">Perkinsus olseni</name>
    <name type="common">Perkinsus atlanticus</name>
    <dbReference type="NCBI Taxonomy" id="32597"/>
    <lineage>
        <taxon>Eukaryota</taxon>
        <taxon>Sar</taxon>
        <taxon>Alveolata</taxon>
        <taxon>Perkinsozoa</taxon>
        <taxon>Perkinsea</taxon>
        <taxon>Perkinsida</taxon>
        <taxon>Perkinsidae</taxon>
        <taxon>Perkinsus</taxon>
    </lineage>
</organism>
<proteinExistence type="predicted"/>
<dbReference type="AlphaFoldDB" id="A0A7J6RYL1"/>
<feature type="non-terminal residue" evidence="1">
    <location>
        <position position="1"/>
    </location>
</feature>
<name>A0A7J6RYL1_PEROL</name>
<comment type="caution">
    <text evidence="1">The sequence shown here is derived from an EMBL/GenBank/DDBJ whole genome shotgun (WGS) entry which is preliminary data.</text>
</comment>
<gene>
    <name evidence="1" type="ORF">FOZ63_021058</name>
</gene>
<reference evidence="1 2" key="1">
    <citation type="submission" date="2020-04" db="EMBL/GenBank/DDBJ databases">
        <title>Perkinsus olseni comparative genomics.</title>
        <authorList>
            <person name="Bogema D.R."/>
        </authorList>
    </citation>
    <scope>NUCLEOTIDE SEQUENCE [LARGE SCALE GENOMIC DNA]</scope>
    <source>
        <strain evidence="1 2">ATCC PRA-207</strain>
    </source>
</reference>
<evidence type="ECO:0000313" key="2">
    <source>
        <dbReference type="Proteomes" id="UP000553632"/>
    </source>
</evidence>
<sequence>TREASFECGKISGMEYQIDGAVHLRTECSGERNGKDLAQADTQLVLKRAETAIKWAVKWSGVANPEIHMSSEMLPGATAAVEGQVTGVVSIAKLVYASTGTLQRRVIELNDESGKTFVYTCEGVSSDITMQGSTYTVH</sequence>
<feature type="non-terminal residue" evidence="1">
    <location>
        <position position="138"/>
    </location>
</feature>
<protein>
    <submittedName>
        <fullName evidence="1">Uncharacterized protein</fullName>
    </submittedName>
</protein>